<accession>A0ABW2L484</accession>
<dbReference type="PROSITE" id="PS51257">
    <property type="entry name" value="PROKAR_LIPOPROTEIN"/>
    <property type="match status" value="1"/>
</dbReference>
<name>A0ABW2L484_9BACT</name>
<sequence>MRVWKHLPLLGLGLLAACSSPGALDVRPYHIREVSLKGDGEAWIDSEEMRRMYGAVGVREQEQRLGIYYDIYWEDDAVGGPVRVVFEYQQAATASKVLKKVQDFSAETRKGKAEFQIIGDDYLEGGRVLAWKCTLLRGGEAVSSRQSYLWE</sequence>
<keyword evidence="2" id="KW-1185">Reference proteome</keyword>
<dbReference type="RefSeq" id="WP_379708914.1">
    <property type="nucleotide sequence ID" value="NZ_JBHTBS010000001.1"/>
</dbReference>
<comment type="caution">
    <text evidence="1">The sequence shown here is derived from an EMBL/GenBank/DDBJ whole genome shotgun (WGS) entry which is preliminary data.</text>
</comment>
<proteinExistence type="predicted"/>
<protein>
    <recommendedName>
        <fullName evidence="3">Lipoprotein</fullName>
    </recommendedName>
</protein>
<evidence type="ECO:0000313" key="2">
    <source>
        <dbReference type="Proteomes" id="UP001596472"/>
    </source>
</evidence>
<gene>
    <name evidence="1" type="ORF">ACFQY0_02925</name>
</gene>
<reference evidence="2" key="1">
    <citation type="journal article" date="2019" name="Int. J. Syst. Evol. Microbiol.">
        <title>The Global Catalogue of Microorganisms (GCM) 10K type strain sequencing project: providing services to taxonomists for standard genome sequencing and annotation.</title>
        <authorList>
            <consortium name="The Broad Institute Genomics Platform"/>
            <consortium name="The Broad Institute Genome Sequencing Center for Infectious Disease"/>
            <person name="Wu L."/>
            <person name="Ma J."/>
        </authorList>
    </citation>
    <scope>NUCLEOTIDE SEQUENCE [LARGE SCALE GENOMIC DNA]</scope>
    <source>
        <strain evidence="2">CGMCC 4.1467</strain>
    </source>
</reference>
<evidence type="ECO:0000313" key="1">
    <source>
        <dbReference type="EMBL" id="MFC7336118.1"/>
    </source>
</evidence>
<organism evidence="1 2">
    <name type="scientific">Haloferula chungangensis</name>
    <dbReference type="NCBI Taxonomy" id="1048331"/>
    <lineage>
        <taxon>Bacteria</taxon>
        <taxon>Pseudomonadati</taxon>
        <taxon>Verrucomicrobiota</taxon>
        <taxon>Verrucomicrobiia</taxon>
        <taxon>Verrucomicrobiales</taxon>
        <taxon>Verrucomicrobiaceae</taxon>
        <taxon>Haloferula</taxon>
    </lineage>
</organism>
<evidence type="ECO:0008006" key="3">
    <source>
        <dbReference type="Google" id="ProtNLM"/>
    </source>
</evidence>
<dbReference type="Proteomes" id="UP001596472">
    <property type="component" value="Unassembled WGS sequence"/>
</dbReference>
<dbReference type="EMBL" id="JBHTBS010000001">
    <property type="protein sequence ID" value="MFC7336118.1"/>
    <property type="molecule type" value="Genomic_DNA"/>
</dbReference>